<name>K9YGK8_CYASC</name>
<proteinExistence type="inferred from homology"/>
<dbReference type="PANTHER" id="PTHR46137:SF1">
    <property type="entry name" value="LRAT DOMAIN-CONTAINING PROTEIN"/>
    <property type="match status" value="1"/>
</dbReference>
<dbReference type="KEGG" id="csn:Cyast_0007"/>
<dbReference type="EMBL" id="CP003940">
    <property type="protein sequence ID" value="AFZ45994.1"/>
    <property type="molecule type" value="Genomic_DNA"/>
</dbReference>
<dbReference type="BioCyc" id="CSTA292563:G1353-7-MONOMER"/>
<organism evidence="4 5">
    <name type="scientific">Cyanobacterium stanieri (strain ATCC 29140 / PCC 7202)</name>
    <dbReference type="NCBI Taxonomy" id="292563"/>
    <lineage>
        <taxon>Bacteria</taxon>
        <taxon>Bacillati</taxon>
        <taxon>Cyanobacteriota</taxon>
        <taxon>Cyanophyceae</taxon>
        <taxon>Oscillatoriophycideae</taxon>
        <taxon>Chroococcales</taxon>
        <taxon>Geminocystaceae</taxon>
        <taxon>Cyanobacterium</taxon>
    </lineage>
</organism>
<feature type="coiled-coil region" evidence="2">
    <location>
        <begin position="188"/>
        <end position="215"/>
    </location>
</feature>
<dbReference type="PANTHER" id="PTHR46137">
    <property type="entry name" value="OS05G0310600 PROTEIN"/>
    <property type="match status" value="1"/>
</dbReference>
<feature type="domain" description="LRAT" evidence="3">
    <location>
        <begin position="12"/>
        <end position="108"/>
    </location>
</feature>
<evidence type="ECO:0000256" key="1">
    <source>
        <dbReference type="ARBA" id="ARBA00043985"/>
    </source>
</evidence>
<dbReference type="InterPro" id="IPR007157">
    <property type="entry name" value="PspA_VIPP1"/>
</dbReference>
<evidence type="ECO:0000313" key="5">
    <source>
        <dbReference type="Proteomes" id="UP000010483"/>
    </source>
</evidence>
<accession>K9YGK8</accession>
<reference evidence="5" key="1">
    <citation type="journal article" date="2013" name="Proc. Natl. Acad. Sci. U.S.A.">
        <title>Improving the coverage of the cyanobacterial phylum using diversity-driven genome sequencing.</title>
        <authorList>
            <person name="Shih P.M."/>
            <person name="Wu D."/>
            <person name="Latifi A."/>
            <person name="Axen S.D."/>
            <person name="Fewer D.P."/>
            <person name="Talla E."/>
            <person name="Calteau A."/>
            <person name="Cai F."/>
            <person name="Tandeau de Marsac N."/>
            <person name="Rippka R."/>
            <person name="Herdman M."/>
            <person name="Sivonen K."/>
            <person name="Coursin T."/>
            <person name="Laurent T."/>
            <person name="Goodwin L."/>
            <person name="Nolan M."/>
            <person name="Davenport K.W."/>
            <person name="Han C.S."/>
            <person name="Rubin E.M."/>
            <person name="Eisen J.A."/>
            <person name="Woyke T."/>
            <person name="Gugger M."/>
            <person name="Kerfeld C.A."/>
        </authorList>
    </citation>
    <scope>NUCLEOTIDE SEQUENCE [LARGE SCALE GENOMIC DNA]</scope>
    <source>
        <strain evidence="5">ATCC 29140 / PCC 7202</strain>
    </source>
</reference>
<dbReference type="Proteomes" id="UP000010483">
    <property type="component" value="Chromosome"/>
</dbReference>
<comment type="similarity">
    <text evidence="1">Belongs to the PspA/Vipp/IM30 family.</text>
</comment>
<dbReference type="AlphaFoldDB" id="K9YGK8"/>
<evidence type="ECO:0000256" key="2">
    <source>
        <dbReference type="SAM" id="Coils"/>
    </source>
</evidence>
<dbReference type="HOGENOM" id="CLU_103720_0_0_3"/>
<dbReference type="InterPro" id="IPR007053">
    <property type="entry name" value="LRAT_dom"/>
</dbReference>
<dbReference type="Pfam" id="PF04970">
    <property type="entry name" value="LRAT"/>
    <property type="match status" value="1"/>
</dbReference>
<sequence>MAKGDQLYVWRKFANLDGVYQHHGIDIGNGHIIHYRKPSEIIEKTPFNIFSRGNKVYIRQYPRGFSFIPELVLERAFSRLGEQKYNLLFNNCEHFATWCKTGINESKQVRDFIPTIKKLDTFNLFDPLKNAFKDVNNNNVHSIIDSALNDIRVAWDKIQPEYNEALKEVDVWQKVAYKALQNNREDLAREALIRKKKYQDRVNQLQGELETLATMTEGLIQSKK</sequence>
<keyword evidence="5" id="KW-1185">Reference proteome</keyword>
<dbReference type="PATRIC" id="fig|292563.3.peg.8"/>
<dbReference type="PROSITE" id="PS51934">
    <property type="entry name" value="LRAT"/>
    <property type="match status" value="1"/>
</dbReference>
<dbReference type="STRING" id="292563.Cyast_0007"/>
<gene>
    <name evidence="4" type="ordered locus">Cyast_0007</name>
</gene>
<dbReference type="eggNOG" id="COG1842">
    <property type="taxonomic scope" value="Bacteria"/>
</dbReference>
<keyword evidence="2" id="KW-0175">Coiled coil</keyword>
<protein>
    <submittedName>
        <fullName evidence="4">PspA/IM30 family protein</fullName>
    </submittedName>
</protein>
<dbReference type="Pfam" id="PF04012">
    <property type="entry name" value="PspA_IM30"/>
    <property type="match status" value="1"/>
</dbReference>
<evidence type="ECO:0000313" key="4">
    <source>
        <dbReference type="EMBL" id="AFZ45994.1"/>
    </source>
</evidence>
<dbReference type="Gene3D" id="3.90.1720.10">
    <property type="entry name" value="endopeptidase domain like (from Nostoc punctiforme)"/>
    <property type="match status" value="1"/>
</dbReference>
<evidence type="ECO:0000259" key="3">
    <source>
        <dbReference type="PROSITE" id="PS51934"/>
    </source>
</evidence>